<evidence type="ECO:0000313" key="1">
    <source>
        <dbReference type="EMBL" id="KQM08855.1"/>
    </source>
</evidence>
<accession>A0A0Q4B8B3</accession>
<sequence>MRAQEAAPVVQGEVLDTNGEGLIGAAVLLVNPKDSTIACHTVSDYSGHFAFRCKAAGEYWLQAHLLGYLTQGQTVVVPTEQMVIFKLPDDPKEIEQVRIGARRTGVKVSGDTIGYSVKAYTTGAEKTLGDLLARLPGLKVSQDGRVTAQGQQVEKILFNGRDLFGKNVGLATQNISSEVADTVRVVHGYSEYNLLDGFQNRDKTVIDVGVKEGMWNRVSGTVEAGGGYKSFYEGRGNAMFLGKTLMVSAIAAGNNTGESTFTVADYIALQGGIAGDDGVYTIKLSNLGFMGNLLFPPNDTYRLRNHMGSLNLTYNQEKRVKINVGGLFSQGDNASESSMLRQLISAQGGASPYFSRKSSESRNIGGVALFGLTLNPTDEWLISYSGSGDLSRTYKHERIDDEVGGATVTTLQRFPDRPVSMLHRASITYRLGDHLLQAHGSYQFSESRPNIEIESDDLNLPFSATRLPNGRFDLRQDLYKRTQDLQGELVGKFRIAEEQLLEVRVGDKYQYHRYISALTGASNPQPHPTDQIPLDNDARLYLHYSHAGIFWRKTEGAFRATIGAKGLMLHHNLQDSHAIPADASDNPKGYSLFVSPTVNLAYRFSNLHRLSVDYSLDLENAGIRPLTSGYTAQSYRSFWWGGRGRRDWVYLKQRVDLRYFLYNADRSVSINAKASYSRKREYATSTTVHGISSISEPYRAPDNQELSAYLFLSKTFAAFWEISLYTSHSLEWAESRVNGLVQPRQSYEGSVEFGVTTSYKTPFNLTASAGGYHDRYVLNSGISRYTYGMAKGGVIFSKGPVKATLEGGYSQSALRGRGIRNVLLETEISYEFWNSLSLVLIGRNLLNLNSRQWSKVSVSDLYRTEYTYGTLPGHILLKLRWEFGNKAKDGVEIKVKRR</sequence>
<dbReference type="PATRIC" id="fig|1702214.3.peg.2002"/>
<dbReference type="Pfam" id="PF13620">
    <property type="entry name" value="CarboxypepD_reg"/>
    <property type="match status" value="1"/>
</dbReference>
<dbReference type="STRING" id="1702214.AL399_04960"/>
<gene>
    <name evidence="1" type="ORF">AL399_04960</name>
</gene>
<name>A0A0Q4B8B3_9BACT</name>
<organism evidence="1 2">
    <name type="scientific">Candidatus [Bacteroides] periocalifornicus</name>
    <dbReference type="NCBI Taxonomy" id="1702214"/>
    <lineage>
        <taxon>Bacteria</taxon>
        <taxon>Pseudomonadati</taxon>
        <taxon>Bacteroidota</taxon>
    </lineage>
</organism>
<dbReference type="Proteomes" id="UP000054172">
    <property type="component" value="Unassembled WGS sequence"/>
</dbReference>
<evidence type="ECO:0008006" key="3">
    <source>
        <dbReference type="Google" id="ProtNLM"/>
    </source>
</evidence>
<dbReference type="SUPFAM" id="SSF49464">
    <property type="entry name" value="Carboxypeptidase regulatory domain-like"/>
    <property type="match status" value="1"/>
</dbReference>
<evidence type="ECO:0000313" key="2">
    <source>
        <dbReference type="Proteomes" id="UP000054172"/>
    </source>
</evidence>
<dbReference type="Gene3D" id="2.60.40.1120">
    <property type="entry name" value="Carboxypeptidase-like, regulatory domain"/>
    <property type="match status" value="1"/>
</dbReference>
<proteinExistence type="predicted"/>
<dbReference type="InterPro" id="IPR008969">
    <property type="entry name" value="CarboxyPept-like_regulatory"/>
</dbReference>
<dbReference type="AlphaFoldDB" id="A0A0Q4B8B3"/>
<reference evidence="1" key="1">
    <citation type="submission" date="2015-08" db="EMBL/GenBank/DDBJ databases">
        <title>Candidatus Bacteriodes Periocalifornicus.</title>
        <authorList>
            <person name="McLean J.S."/>
            <person name="Kelley S."/>
        </authorList>
    </citation>
    <scope>NUCLEOTIDE SEQUENCE [LARGE SCALE GENOMIC DNA]</scope>
    <source>
        <strain evidence="1">12B</strain>
    </source>
</reference>
<dbReference type="EMBL" id="LIIK01000019">
    <property type="protein sequence ID" value="KQM08855.1"/>
    <property type="molecule type" value="Genomic_DNA"/>
</dbReference>
<protein>
    <recommendedName>
        <fullName evidence="3">Outer membrane protein beta-barrel domain-containing protein</fullName>
    </recommendedName>
</protein>
<dbReference type="SUPFAM" id="SSF56935">
    <property type="entry name" value="Porins"/>
    <property type="match status" value="1"/>
</dbReference>
<keyword evidence="2" id="KW-1185">Reference proteome</keyword>
<comment type="caution">
    <text evidence="1">The sequence shown here is derived from an EMBL/GenBank/DDBJ whole genome shotgun (WGS) entry which is preliminary data.</text>
</comment>